<keyword evidence="4 8" id="KW-0479">Metal-binding</keyword>
<sequence>MTHLHFDNRLRQQLPGDPEEGARRREVGAAWSSVLPTPVAAPYLIAHSAEMAQVLGLEAAEIASAQFAQVFGGNALYPGMQPWAVNYGGHQFGHWAGQLGDGRAISLGEAIGTDGGRYELQLKGAGPTPYSRGADGRAVLRSSIREFLCSEAMHHLGVPTTRALSLVGTGEAVVRDMFYDGHPQREPGAIVCRVAPSFIRFGNFELPSARGDIALLKQWVDFTIARDFPALAGAGEALYADWFAQVCERTAVMVAHWMRVGFVHGVMNTDNMSILGLTIDYGPYGWVDDYDPDWTPNTTDAQGRRYRFGTQPQVAYWNLGRLAQALAPLFADQALLQYGLDRFRDTYLACDRRDTAAKLGLAECRDEDLQLIDALRALMRESEMDMTLTFRGLIDLSPEHPDPAQLRDAFYDEDKRLVDAPQLQQWLQRYAARLQQDPLSPEERRARMRLANPRYVLRNYLAQQAIDRAEQGDPSGVQELLEVMRRPYDDQHGRDAFAARRPDWARDRAGCSMLSCSS</sequence>
<comment type="cofactor">
    <cofactor evidence="8">
        <name>Mg(2+)</name>
        <dbReference type="ChEBI" id="CHEBI:18420"/>
    </cofactor>
    <cofactor evidence="8">
        <name>Mn(2+)</name>
        <dbReference type="ChEBI" id="CHEBI:29035"/>
    </cofactor>
</comment>
<dbReference type="RefSeq" id="WP_041855063.1">
    <property type="nucleotide sequence ID" value="NZ_CP018467.1"/>
</dbReference>
<keyword evidence="6 8" id="KW-0067">ATP-binding</keyword>
<dbReference type="GO" id="GO:0070733">
    <property type="term" value="F:AMPylase activity"/>
    <property type="evidence" value="ECO:0007669"/>
    <property type="project" value="UniProtKB-EC"/>
</dbReference>
<feature type="binding site" evidence="8">
    <location>
        <position position="200"/>
    </location>
    <ligand>
        <name>ATP</name>
        <dbReference type="ChEBI" id="CHEBI:30616"/>
    </ligand>
</feature>
<keyword evidence="5 8" id="KW-0547">Nucleotide-binding</keyword>
<comment type="caution">
    <text evidence="10">The sequence shown here is derived from an EMBL/GenBank/DDBJ whole genome shotgun (WGS) entry which is preliminary data.</text>
</comment>
<evidence type="ECO:0000313" key="10">
    <source>
        <dbReference type="EMBL" id="NEK72078.1"/>
    </source>
</evidence>
<dbReference type="PANTHER" id="PTHR32057">
    <property type="entry name" value="PROTEIN ADENYLYLTRANSFERASE SELO, MITOCHONDRIAL"/>
    <property type="match status" value="1"/>
</dbReference>
<accession>A0A6B3KG26</accession>
<comment type="catalytic activity">
    <reaction evidence="8">
        <text>L-seryl-[protein] + ATP = 3-O-(5'-adenylyl)-L-seryl-[protein] + diphosphate</text>
        <dbReference type="Rhea" id="RHEA:58120"/>
        <dbReference type="Rhea" id="RHEA-COMP:9863"/>
        <dbReference type="Rhea" id="RHEA-COMP:15073"/>
        <dbReference type="ChEBI" id="CHEBI:29999"/>
        <dbReference type="ChEBI" id="CHEBI:30616"/>
        <dbReference type="ChEBI" id="CHEBI:33019"/>
        <dbReference type="ChEBI" id="CHEBI:142516"/>
        <dbReference type="EC" id="2.7.7.108"/>
    </reaction>
</comment>
<reference evidence="10" key="1">
    <citation type="submission" date="2019-11" db="EMBL/GenBank/DDBJ databases">
        <title>Genome-resolved metagenomics to study the prevalence of co-infection and intraspecific heterogeneity among plant pathogen metapopulations.</title>
        <authorList>
            <person name="Newberry E."/>
            <person name="Bhandari R."/>
            <person name="Kemble J."/>
            <person name="Sikora E."/>
            <person name="Potnis N."/>
        </authorList>
    </citation>
    <scope>NUCLEOTIDE SEQUENCE</scope>
    <source>
        <strain evidence="10">Xe_Pep_Tuscaloosa_18b</strain>
    </source>
</reference>
<feature type="binding site" evidence="8">
    <location>
        <position position="280"/>
    </location>
    <ligand>
        <name>ATP</name>
        <dbReference type="ChEBI" id="CHEBI:30616"/>
    </ligand>
</feature>
<comment type="catalytic activity">
    <reaction evidence="8">
        <text>L-tyrosyl-[protein] + ATP = O-(5'-adenylyl)-L-tyrosyl-[protein] + diphosphate</text>
        <dbReference type="Rhea" id="RHEA:54288"/>
        <dbReference type="Rhea" id="RHEA-COMP:10136"/>
        <dbReference type="Rhea" id="RHEA-COMP:13846"/>
        <dbReference type="ChEBI" id="CHEBI:30616"/>
        <dbReference type="ChEBI" id="CHEBI:33019"/>
        <dbReference type="ChEBI" id="CHEBI:46858"/>
        <dbReference type="ChEBI" id="CHEBI:83624"/>
        <dbReference type="EC" id="2.7.7.108"/>
    </reaction>
</comment>
<proteinExistence type="inferred from homology"/>
<evidence type="ECO:0000256" key="3">
    <source>
        <dbReference type="ARBA" id="ARBA00022695"/>
    </source>
</evidence>
<dbReference type="EC" id="2.7.7.108" evidence="8"/>
<dbReference type="GO" id="GO:0000287">
    <property type="term" value="F:magnesium ion binding"/>
    <property type="evidence" value="ECO:0007669"/>
    <property type="project" value="UniProtKB-UniRule"/>
</dbReference>
<keyword evidence="2 8" id="KW-0808">Transferase</keyword>
<comment type="function">
    <text evidence="8">Nucleotidyltransferase involved in the post-translational modification of proteins. It can catalyze the addition of adenosine monophosphate (AMP) or uridine monophosphate (UMP) to a protein, resulting in modifications known as AMPylation and UMPylation.</text>
</comment>
<evidence type="ECO:0000256" key="8">
    <source>
        <dbReference type="HAMAP-Rule" id="MF_00692"/>
    </source>
</evidence>
<dbReference type="Pfam" id="PF02696">
    <property type="entry name" value="SelO"/>
    <property type="match status" value="1"/>
</dbReference>
<dbReference type="EC" id="2.7.7.-" evidence="8"/>
<dbReference type="InterPro" id="IPR003846">
    <property type="entry name" value="SelO"/>
</dbReference>
<feature type="binding site" evidence="8">
    <location>
        <position position="280"/>
    </location>
    <ligand>
        <name>Mg(2+)</name>
        <dbReference type="ChEBI" id="CHEBI:18420"/>
    </ligand>
</feature>
<evidence type="ECO:0000256" key="6">
    <source>
        <dbReference type="ARBA" id="ARBA00022840"/>
    </source>
</evidence>
<dbReference type="SMR" id="A0A6B3KG26"/>
<keyword evidence="3 8" id="KW-0548">Nucleotidyltransferase</keyword>
<dbReference type="EMBL" id="JAAGYV010000018">
    <property type="protein sequence ID" value="NEK72078.1"/>
    <property type="molecule type" value="Genomic_DNA"/>
</dbReference>
<feature type="binding site" evidence="8">
    <location>
        <position position="123"/>
    </location>
    <ligand>
        <name>ATP</name>
        <dbReference type="ChEBI" id="CHEBI:30616"/>
    </ligand>
</feature>
<feature type="binding site" evidence="8">
    <location>
        <position position="102"/>
    </location>
    <ligand>
        <name>ATP</name>
        <dbReference type="ChEBI" id="CHEBI:30616"/>
    </ligand>
</feature>
<feature type="binding site" evidence="8">
    <location>
        <position position="271"/>
    </location>
    <ligand>
        <name>Mg(2+)</name>
        <dbReference type="ChEBI" id="CHEBI:18420"/>
    </ligand>
</feature>
<organism evidence="10">
    <name type="scientific">Xanthomonas euvesicatoria</name>
    <dbReference type="NCBI Taxonomy" id="456327"/>
    <lineage>
        <taxon>Bacteria</taxon>
        <taxon>Pseudomonadati</taxon>
        <taxon>Pseudomonadota</taxon>
        <taxon>Gammaproteobacteria</taxon>
        <taxon>Lysobacterales</taxon>
        <taxon>Lysobacteraceae</taxon>
        <taxon>Xanthomonas</taxon>
    </lineage>
</organism>
<gene>
    <name evidence="8" type="primary">ydiU</name>
    <name evidence="8" type="synonym">selO</name>
    <name evidence="10" type="ORF">G3W62_04580</name>
</gene>
<comment type="catalytic activity">
    <reaction evidence="8">
        <text>L-threonyl-[protein] + ATP = 3-O-(5'-adenylyl)-L-threonyl-[protein] + diphosphate</text>
        <dbReference type="Rhea" id="RHEA:54292"/>
        <dbReference type="Rhea" id="RHEA-COMP:11060"/>
        <dbReference type="Rhea" id="RHEA-COMP:13847"/>
        <dbReference type="ChEBI" id="CHEBI:30013"/>
        <dbReference type="ChEBI" id="CHEBI:30616"/>
        <dbReference type="ChEBI" id="CHEBI:33019"/>
        <dbReference type="ChEBI" id="CHEBI:138113"/>
        <dbReference type="EC" id="2.7.7.108"/>
    </reaction>
</comment>
<evidence type="ECO:0000256" key="9">
    <source>
        <dbReference type="SAM" id="MobiDB-lite"/>
    </source>
</evidence>
<keyword evidence="7 8" id="KW-0460">Magnesium</keyword>
<feature type="binding site" evidence="8">
    <location>
        <position position="100"/>
    </location>
    <ligand>
        <name>ATP</name>
        <dbReference type="ChEBI" id="CHEBI:30616"/>
    </ligand>
</feature>
<feature type="active site" description="Proton acceptor" evidence="8">
    <location>
        <position position="270"/>
    </location>
</feature>
<keyword evidence="8" id="KW-0464">Manganese</keyword>
<dbReference type="NCBIfam" id="NF000658">
    <property type="entry name" value="PRK00029.1"/>
    <property type="match status" value="1"/>
</dbReference>
<evidence type="ECO:0000256" key="7">
    <source>
        <dbReference type="ARBA" id="ARBA00022842"/>
    </source>
</evidence>
<dbReference type="HAMAP" id="MF_00692">
    <property type="entry name" value="SelO"/>
    <property type="match status" value="1"/>
</dbReference>
<name>A0A6B3KG26_XANEU</name>
<evidence type="ECO:0000256" key="4">
    <source>
        <dbReference type="ARBA" id="ARBA00022723"/>
    </source>
</evidence>
<feature type="binding site" evidence="8">
    <location>
        <position position="193"/>
    </location>
    <ligand>
        <name>ATP</name>
        <dbReference type="ChEBI" id="CHEBI:30616"/>
    </ligand>
</feature>
<comment type="catalytic activity">
    <reaction evidence="8">
        <text>L-histidyl-[protein] + UTP = N(tele)-(5'-uridylyl)-L-histidyl-[protein] + diphosphate</text>
        <dbReference type="Rhea" id="RHEA:83891"/>
        <dbReference type="Rhea" id="RHEA-COMP:9745"/>
        <dbReference type="Rhea" id="RHEA-COMP:20239"/>
        <dbReference type="ChEBI" id="CHEBI:29979"/>
        <dbReference type="ChEBI" id="CHEBI:33019"/>
        <dbReference type="ChEBI" id="CHEBI:46398"/>
        <dbReference type="ChEBI" id="CHEBI:233474"/>
    </reaction>
</comment>
<evidence type="ECO:0000256" key="2">
    <source>
        <dbReference type="ARBA" id="ARBA00022679"/>
    </source>
</evidence>
<feature type="binding site" evidence="8">
    <location>
        <position position="103"/>
    </location>
    <ligand>
        <name>ATP</name>
        <dbReference type="ChEBI" id="CHEBI:30616"/>
    </ligand>
</feature>
<dbReference type="PANTHER" id="PTHR32057:SF14">
    <property type="entry name" value="PROTEIN ADENYLYLTRANSFERASE SELO, MITOCHONDRIAL"/>
    <property type="match status" value="1"/>
</dbReference>
<dbReference type="GO" id="GO:0005524">
    <property type="term" value="F:ATP binding"/>
    <property type="evidence" value="ECO:0007669"/>
    <property type="project" value="UniProtKB-UniRule"/>
</dbReference>
<evidence type="ECO:0000256" key="5">
    <source>
        <dbReference type="ARBA" id="ARBA00022741"/>
    </source>
</evidence>
<dbReference type="AlphaFoldDB" id="A0A6B3KG26"/>
<evidence type="ECO:0000256" key="1">
    <source>
        <dbReference type="ARBA" id="ARBA00009747"/>
    </source>
</evidence>
<feature type="binding site" evidence="8">
    <location>
        <position position="136"/>
    </location>
    <ligand>
        <name>ATP</name>
        <dbReference type="ChEBI" id="CHEBI:30616"/>
    </ligand>
</feature>
<dbReference type="GO" id="GO:0030145">
    <property type="term" value="F:manganese ion binding"/>
    <property type="evidence" value="ECO:0007669"/>
    <property type="project" value="UniProtKB-UniRule"/>
</dbReference>
<feature type="binding site" evidence="8">
    <location>
        <position position="135"/>
    </location>
    <ligand>
        <name>ATP</name>
        <dbReference type="ChEBI" id="CHEBI:30616"/>
    </ligand>
</feature>
<comment type="similarity">
    <text evidence="1 8">Belongs to the SELO family.</text>
</comment>
<protein>
    <recommendedName>
        <fullName evidence="8">Protein nucleotidyltransferase YdiU</fullName>
        <ecNumber evidence="8">2.7.7.-</ecNumber>
    </recommendedName>
    <alternativeName>
        <fullName evidence="8">Protein adenylyltransferase YdiU</fullName>
        <ecNumber evidence="8">2.7.7.108</ecNumber>
    </alternativeName>
    <alternativeName>
        <fullName evidence="8">Protein uridylyltransferase YdiU</fullName>
        <ecNumber evidence="8">2.7.7.-</ecNumber>
    </alternativeName>
</protein>
<comment type="catalytic activity">
    <reaction evidence="8">
        <text>L-tyrosyl-[protein] + UTP = O-(5'-uridylyl)-L-tyrosyl-[protein] + diphosphate</text>
        <dbReference type="Rhea" id="RHEA:83887"/>
        <dbReference type="Rhea" id="RHEA-COMP:10136"/>
        <dbReference type="Rhea" id="RHEA-COMP:20238"/>
        <dbReference type="ChEBI" id="CHEBI:33019"/>
        <dbReference type="ChEBI" id="CHEBI:46398"/>
        <dbReference type="ChEBI" id="CHEBI:46858"/>
        <dbReference type="ChEBI" id="CHEBI:90602"/>
    </reaction>
</comment>
<feature type="compositionally biased region" description="Basic and acidic residues" evidence="9">
    <location>
        <begin position="1"/>
        <end position="10"/>
    </location>
</feature>
<feature type="region of interest" description="Disordered" evidence="9">
    <location>
        <begin position="1"/>
        <end position="25"/>
    </location>
</feature>
<comment type="catalytic activity">
    <reaction evidence="8">
        <text>L-seryl-[protein] + UTP = O-(5'-uridylyl)-L-seryl-[protein] + diphosphate</text>
        <dbReference type="Rhea" id="RHEA:64604"/>
        <dbReference type="Rhea" id="RHEA-COMP:9863"/>
        <dbReference type="Rhea" id="RHEA-COMP:16635"/>
        <dbReference type="ChEBI" id="CHEBI:29999"/>
        <dbReference type="ChEBI" id="CHEBI:33019"/>
        <dbReference type="ChEBI" id="CHEBI:46398"/>
        <dbReference type="ChEBI" id="CHEBI:156051"/>
    </reaction>
</comment>